<reference evidence="1" key="2">
    <citation type="submission" date="2025-08" db="UniProtKB">
        <authorList>
            <consortium name="Ensembl"/>
        </authorList>
    </citation>
    <scope>IDENTIFICATION</scope>
</reference>
<dbReference type="OMA" id="CWGKAQT"/>
<reference evidence="1" key="3">
    <citation type="submission" date="2025-09" db="UniProtKB">
        <authorList>
            <consortium name="Ensembl"/>
        </authorList>
    </citation>
    <scope>IDENTIFICATION</scope>
</reference>
<keyword evidence="2" id="KW-1185">Reference proteome</keyword>
<name>A0A670J517_PODMU</name>
<reference evidence="1 2" key="1">
    <citation type="journal article" date="2019" name="Proc. Natl. Acad. Sci. U.S.A.">
        <title>Regulatory changes in pterin and carotenoid genes underlie balanced color polymorphisms in the wall lizard.</title>
        <authorList>
            <person name="Andrade P."/>
            <person name="Pinho C."/>
            <person name="Perez I de Lanuza G."/>
            <person name="Afonso S."/>
            <person name="Brejcha J."/>
            <person name="Rubin C.J."/>
            <person name="Wallerman O."/>
            <person name="Pereira P."/>
            <person name="Sabatino S.J."/>
            <person name="Bellati A."/>
            <person name="Pellitteri-Rosa D."/>
            <person name="Bosakova Z."/>
            <person name="Bunikis I."/>
            <person name="Carretero M.A."/>
            <person name="Feiner N."/>
            <person name="Marsik P."/>
            <person name="Pauperio F."/>
            <person name="Salvi D."/>
            <person name="Soler L."/>
            <person name="While G.M."/>
            <person name="Uller T."/>
            <person name="Font E."/>
            <person name="Andersson L."/>
            <person name="Carneiro M."/>
        </authorList>
    </citation>
    <scope>NUCLEOTIDE SEQUENCE</scope>
</reference>
<evidence type="ECO:0000313" key="1">
    <source>
        <dbReference type="Ensembl" id="ENSPMRP00000019346.1"/>
    </source>
</evidence>
<dbReference type="Proteomes" id="UP000472272">
    <property type="component" value="Chromosome 8"/>
</dbReference>
<organism evidence="1 2">
    <name type="scientific">Podarcis muralis</name>
    <name type="common">Wall lizard</name>
    <name type="synonym">Lacerta muralis</name>
    <dbReference type="NCBI Taxonomy" id="64176"/>
    <lineage>
        <taxon>Eukaryota</taxon>
        <taxon>Metazoa</taxon>
        <taxon>Chordata</taxon>
        <taxon>Craniata</taxon>
        <taxon>Vertebrata</taxon>
        <taxon>Euteleostomi</taxon>
        <taxon>Lepidosauria</taxon>
        <taxon>Squamata</taxon>
        <taxon>Bifurcata</taxon>
        <taxon>Unidentata</taxon>
        <taxon>Episquamata</taxon>
        <taxon>Laterata</taxon>
        <taxon>Lacertibaenia</taxon>
        <taxon>Lacertidae</taxon>
        <taxon>Podarcis</taxon>
    </lineage>
</organism>
<sequence>MQEGLVSSKQKKRTHVAEDHGLRNCDGAIDVAEGMEFLLTAVAQDVILLDGVQSLFLPLQLDDVGVGDNFLEEQHLAVFGNPPLPLDADALILVTLGGYHDIGFIQDKDFDLLGVNEFQLGAPIQDGARCANDNLFSNLLFTLTFVASNRVGQLQLRIKPAHLLDHLPCLKSQLIGWREAETLKEEGGKSGTLS</sequence>
<protein>
    <submittedName>
        <fullName evidence="1">Uncharacterized protein</fullName>
    </submittedName>
</protein>
<dbReference type="Ensembl" id="ENSPMRT00000020540.1">
    <property type="protein sequence ID" value="ENSPMRP00000019346.1"/>
    <property type="gene ID" value="ENSPMRG00000012632.1"/>
</dbReference>
<proteinExistence type="predicted"/>
<dbReference type="GeneTree" id="ENSGT01060000248958"/>
<accession>A0A670J517</accession>
<evidence type="ECO:0000313" key="2">
    <source>
        <dbReference type="Proteomes" id="UP000472272"/>
    </source>
</evidence>
<dbReference type="AlphaFoldDB" id="A0A670J517"/>